<dbReference type="OMA" id="DAEMACH"/>
<evidence type="ECO:0000256" key="4">
    <source>
        <dbReference type="ARBA" id="ARBA00022833"/>
    </source>
</evidence>
<dbReference type="InterPro" id="IPR036179">
    <property type="entry name" value="Ig-like_dom_sf"/>
</dbReference>
<dbReference type="Gene3D" id="2.60.40.10">
    <property type="entry name" value="Immunoglobulins"/>
    <property type="match status" value="1"/>
</dbReference>
<dbReference type="InterPro" id="IPR006574">
    <property type="entry name" value="PRY"/>
</dbReference>
<keyword evidence="5" id="KW-0732">Signal</keyword>
<dbReference type="Pfam" id="PF00622">
    <property type="entry name" value="SPRY"/>
    <property type="match status" value="1"/>
</dbReference>
<dbReference type="SMART" id="SM00449">
    <property type="entry name" value="SPRY"/>
    <property type="match status" value="1"/>
</dbReference>
<dbReference type="SUPFAM" id="SSF49899">
    <property type="entry name" value="Concanavalin A-like lectins/glucanases"/>
    <property type="match status" value="1"/>
</dbReference>
<feature type="chain" id="PRO_5018609512" description="B30.2/SPRY domain-containing protein" evidence="5">
    <location>
        <begin position="22"/>
        <end position="371"/>
    </location>
</feature>
<evidence type="ECO:0000256" key="2">
    <source>
        <dbReference type="ARBA" id="ARBA00022723"/>
    </source>
</evidence>
<feature type="signal peptide" evidence="5">
    <location>
        <begin position="1"/>
        <end position="21"/>
    </location>
</feature>
<dbReference type="InterPro" id="IPR001870">
    <property type="entry name" value="B30.2/SPRY"/>
</dbReference>
<dbReference type="InterPro" id="IPR003879">
    <property type="entry name" value="Butyrophylin_SPRY"/>
</dbReference>
<dbReference type="InterPro" id="IPR051051">
    <property type="entry name" value="E3_ubiq-ligase_TRIM/RNF"/>
</dbReference>
<dbReference type="GO" id="GO:0008270">
    <property type="term" value="F:zinc ion binding"/>
    <property type="evidence" value="ECO:0007669"/>
    <property type="project" value="UniProtKB-KW"/>
</dbReference>
<dbReference type="SMART" id="SM00589">
    <property type="entry name" value="PRY"/>
    <property type="match status" value="1"/>
</dbReference>
<dbReference type="AlphaFoldDB" id="A0A3Q2DS27"/>
<accession>A0A3Q2DS27</accession>
<reference evidence="7" key="1">
    <citation type="submission" date="2025-08" db="UniProtKB">
        <authorList>
            <consortium name="Ensembl"/>
        </authorList>
    </citation>
    <scope>IDENTIFICATION</scope>
</reference>
<dbReference type="InterPro" id="IPR013783">
    <property type="entry name" value="Ig-like_fold"/>
</dbReference>
<dbReference type="InterPro" id="IPR043136">
    <property type="entry name" value="B30.2/SPRY_sf"/>
</dbReference>
<name>A0A3Q2DS27_CYPVA</name>
<dbReference type="InterPro" id="IPR013106">
    <property type="entry name" value="Ig_V-set"/>
</dbReference>
<dbReference type="SUPFAM" id="SSF48726">
    <property type="entry name" value="Immunoglobulin"/>
    <property type="match status" value="1"/>
</dbReference>
<dbReference type="PANTHER" id="PTHR25465">
    <property type="entry name" value="B-BOX DOMAIN CONTAINING"/>
    <property type="match status" value="1"/>
</dbReference>
<keyword evidence="4" id="KW-0862">Zinc</keyword>
<keyword evidence="3" id="KW-0863">Zinc-finger</keyword>
<dbReference type="Pfam" id="PF07686">
    <property type="entry name" value="V-set"/>
    <property type="match status" value="1"/>
</dbReference>
<keyword evidence="8" id="KW-1185">Reference proteome</keyword>
<dbReference type="Proteomes" id="UP000265020">
    <property type="component" value="Unassembled WGS sequence"/>
</dbReference>
<protein>
    <recommendedName>
        <fullName evidence="6">B30.2/SPRY domain-containing protein</fullName>
    </recommendedName>
</protein>
<evidence type="ECO:0000313" key="7">
    <source>
        <dbReference type="Ensembl" id="ENSCVAP00000022676.1"/>
    </source>
</evidence>
<reference evidence="7" key="2">
    <citation type="submission" date="2025-09" db="UniProtKB">
        <authorList>
            <consortium name="Ensembl"/>
        </authorList>
    </citation>
    <scope>IDENTIFICATION</scope>
</reference>
<proteinExistence type="inferred from homology"/>
<dbReference type="InterPro" id="IPR003877">
    <property type="entry name" value="SPRY_dom"/>
</dbReference>
<evidence type="ECO:0000313" key="8">
    <source>
        <dbReference type="Proteomes" id="UP000265020"/>
    </source>
</evidence>
<feature type="domain" description="B30.2/SPRY" evidence="6">
    <location>
        <begin position="133"/>
        <end position="329"/>
    </location>
</feature>
<dbReference type="CDD" id="cd16040">
    <property type="entry name" value="SPRY_PRY_SNTX"/>
    <property type="match status" value="1"/>
</dbReference>
<organism evidence="7 8">
    <name type="scientific">Cyprinodon variegatus</name>
    <name type="common">Sheepshead minnow</name>
    <dbReference type="NCBI Taxonomy" id="28743"/>
    <lineage>
        <taxon>Eukaryota</taxon>
        <taxon>Metazoa</taxon>
        <taxon>Chordata</taxon>
        <taxon>Craniata</taxon>
        <taxon>Vertebrata</taxon>
        <taxon>Euteleostomi</taxon>
        <taxon>Actinopterygii</taxon>
        <taxon>Neopterygii</taxon>
        <taxon>Teleostei</taxon>
        <taxon>Neoteleostei</taxon>
        <taxon>Acanthomorphata</taxon>
        <taxon>Ovalentaria</taxon>
        <taxon>Atherinomorphae</taxon>
        <taxon>Cyprinodontiformes</taxon>
        <taxon>Cyprinodontidae</taxon>
        <taxon>Cyprinodon</taxon>
    </lineage>
</organism>
<keyword evidence="2" id="KW-0479">Metal-binding</keyword>
<dbReference type="GO" id="GO:0005737">
    <property type="term" value="C:cytoplasm"/>
    <property type="evidence" value="ECO:0007669"/>
    <property type="project" value="UniProtKB-ARBA"/>
</dbReference>
<evidence type="ECO:0000256" key="1">
    <source>
        <dbReference type="ARBA" id="ARBA00007591"/>
    </source>
</evidence>
<dbReference type="PROSITE" id="PS50188">
    <property type="entry name" value="B302_SPRY"/>
    <property type="match status" value="1"/>
</dbReference>
<dbReference type="PRINTS" id="PR01407">
    <property type="entry name" value="BUTYPHLNCDUF"/>
</dbReference>
<dbReference type="InterPro" id="IPR003599">
    <property type="entry name" value="Ig_sub"/>
</dbReference>
<dbReference type="PANTHER" id="PTHR25465:SF5">
    <property type="entry name" value="E3 UBIQUITIN_ISG15 LIGASE TRIM25-RELATED"/>
    <property type="match status" value="1"/>
</dbReference>
<evidence type="ECO:0000259" key="6">
    <source>
        <dbReference type="PROSITE" id="PS50188"/>
    </source>
</evidence>
<comment type="similarity">
    <text evidence="1">Belongs to the immunoglobulin superfamily. BTN/MOG family.</text>
</comment>
<dbReference type="InterPro" id="IPR013320">
    <property type="entry name" value="ConA-like_dom_sf"/>
</dbReference>
<evidence type="ECO:0000256" key="5">
    <source>
        <dbReference type="SAM" id="SignalP"/>
    </source>
</evidence>
<dbReference type="Gene3D" id="2.60.120.920">
    <property type="match status" value="1"/>
</dbReference>
<dbReference type="GeneTree" id="ENSGT01150000286922"/>
<dbReference type="Ensembl" id="ENSCVAT00000008681.1">
    <property type="protein sequence ID" value="ENSCVAP00000022676.1"/>
    <property type="gene ID" value="ENSCVAG00000005531.1"/>
</dbReference>
<dbReference type="SMART" id="SM00409">
    <property type="entry name" value="IG"/>
    <property type="match status" value="1"/>
</dbReference>
<evidence type="ECO:0000256" key="3">
    <source>
        <dbReference type="ARBA" id="ARBA00022771"/>
    </source>
</evidence>
<sequence>TLRCSVIGYVMLNLNLGLTASSEPILAAPGDDVILPCRVDPDWNAVEKTVEWSRPDLKASGPQKRVEYVYVHRFRKMDRDMMMETYIQRTSLSEGLRHGDVSLRIHNLQFSNRYLCKYSQDTWTNISEAVTEVDVLLSEPVTRAGFLKYSQKITLDPATANMNLLLSKENRQVKRTNCEQSYPDHTDRFTDYNQVLSKEPLTGRCYWEVEWRGKEGIDVAVSYKNINRTGWLNQCKFGYNSKSWSICCDANSYAFFHKGVKTPVSGPVSSRIGVYLDHRAGILSFYSVSKTMTLLHTVQTTFTQPLYAGIGFKEFNESEMKIRKSLVGGDSTPSSVFCKFSKTVFSVALNPGKPLAEITSGVTSPPIGCLF</sequence>
<dbReference type="Pfam" id="PF13765">
    <property type="entry name" value="PRY"/>
    <property type="match status" value="1"/>
</dbReference>